<gene>
    <name evidence="1" type="primary">AlNc14C23G2385</name>
    <name evidence="1" type="ORF">ALNC14_027710</name>
</gene>
<proteinExistence type="predicted"/>
<reference evidence="1" key="1">
    <citation type="journal article" date="2011" name="PLoS Biol.">
        <title>Gene gain and loss during evolution of obligate parasitism in the white rust pathogen of Arabidopsis thaliana.</title>
        <authorList>
            <person name="Kemen E."/>
            <person name="Gardiner A."/>
            <person name="Schultz-Larsen T."/>
            <person name="Kemen A.C."/>
            <person name="Balmuth A.L."/>
            <person name="Robert-Seilaniantz A."/>
            <person name="Bailey K."/>
            <person name="Holub E."/>
            <person name="Studholme D.J."/>
            <person name="Maclean D."/>
            <person name="Jones J.D."/>
        </authorList>
    </citation>
    <scope>NUCLEOTIDE SEQUENCE</scope>
</reference>
<sequence>MFCEQLFIAEVAPSSVCPDLCPLGGKLISFIEAVAGSKMEPQQFHTYLSVLDLESYLKRAGYQGTALH</sequence>
<dbReference type="AlphaFoldDB" id="F0W686"/>
<evidence type="ECO:0000313" key="1">
    <source>
        <dbReference type="EMBL" id="CCA16628.1"/>
    </source>
</evidence>
<name>F0W686_9STRA</name>
<protein>
    <submittedName>
        <fullName evidence="1">AlNc14C23G2385 protein</fullName>
    </submittedName>
</protein>
<dbReference type="HOGENOM" id="CLU_2799278_0_0_1"/>
<reference evidence="1" key="2">
    <citation type="submission" date="2011-02" db="EMBL/GenBank/DDBJ databases">
        <authorList>
            <person name="MacLean D."/>
        </authorList>
    </citation>
    <scope>NUCLEOTIDE SEQUENCE</scope>
</reference>
<accession>F0W686</accession>
<organism evidence="1">
    <name type="scientific">Albugo laibachii Nc14</name>
    <dbReference type="NCBI Taxonomy" id="890382"/>
    <lineage>
        <taxon>Eukaryota</taxon>
        <taxon>Sar</taxon>
        <taxon>Stramenopiles</taxon>
        <taxon>Oomycota</taxon>
        <taxon>Peronosporomycetes</taxon>
        <taxon>Albuginales</taxon>
        <taxon>Albuginaceae</taxon>
        <taxon>Albugo</taxon>
    </lineage>
</organism>
<dbReference type="EMBL" id="FR824068">
    <property type="protein sequence ID" value="CCA16628.1"/>
    <property type="molecule type" value="Genomic_DNA"/>
</dbReference>